<reference evidence="1" key="1">
    <citation type="journal article" date="2021" name="Environ. Microbiol.">
        <title>Gene family expansions and transcriptome signatures uncover fungal adaptations to wood decay.</title>
        <authorList>
            <person name="Hage H."/>
            <person name="Miyauchi S."/>
            <person name="Viragh M."/>
            <person name="Drula E."/>
            <person name="Min B."/>
            <person name="Chaduli D."/>
            <person name="Navarro D."/>
            <person name="Favel A."/>
            <person name="Norest M."/>
            <person name="Lesage-Meessen L."/>
            <person name="Balint B."/>
            <person name="Merenyi Z."/>
            <person name="de Eugenio L."/>
            <person name="Morin E."/>
            <person name="Martinez A.T."/>
            <person name="Baldrian P."/>
            <person name="Stursova M."/>
            <person name="Martinez M.J."/>
            <person name="Novotny C."/>
            <person name="Magnuson J.K."/>
            <person name="Spatafora J.W."/>
            <person name="Maurice S."/>
            <person name="Pangilinan J."/>
            <person name="Andreopoulos W."/>
            <person name="LaButti K."/>
            <person name="Hundley H."/>
            <person name="Na H."/>
            <person name="Kuo A."/>
            <person name="Barry K."/>
            <person name="Lipzen A."/>
            <person name="Henrissat B."/>
            <person name="Riley R."/>
            <person name="Ahrendt S."/>
            <person name="Nagy L.G."/>
            <person name="Grigoriev I.V."/>
            <person name="Martin F."/>
            <person name="Rosso M.N."/>
        </authorList>
    </citation>
    <scope>NUCLEOTIDE SEQUENCE</scope>
    <source>
        <strain evidence="1">CBS 384.51</strain>
    </source>
</reference>
<comment type="caution">
    <text evidence="1">The sequence shown here is derived from an EMBL/GenBank/DDBJ whole genome shotgun (WGS) entry which is preliminary data.</text>
</comment>
<dbReference type="EMBL" id="MU274937">
    <property type="protein sequence ID" value="KAI0084922.1"/>
    <property type="molecule type" value="Genomic_DNA"/>
</dbReference>
<evidence type="ECO:0000313" key="2">
    <source>
        <dbReference type="Proteomes" id="UP001055072"/>
    </source>
</evidence>
<evidence type="ECO:0000313" key="1">
    <source>
        <dbReference type="EMBL" id="KAI0084922.1"/>
    </source>
</evidence>
<accession>A0ACB8TSA3</accession>
<organism evidence="1 2">
    <name type="scientific">Irpex rosettiformis</name>
    <dbReference type="NCBI Taxonomy" id="378272"/>
    <lineage>
        <taxon>Eukaryota</taxon>
        <taxon>Fungi</taxon>
        <taxon>Dikarya</taxon>
        <taxon>Basidiomycota</taxon>
        <taxon>Agaricomycotina</taxon>
        <taxon>Agaricomycetes</taxon>
        <taxon>Polyporales</taxon>
        <taxon>Irpicaceae</taxon>
        <taxon>Irpex</taxon>
    </lineage>
</organism>
<proteinExistence type="predicted"/>
<gene>
    <name evidence="1" type="ORF">BDY19DRAFT_968858</name>
</gene>
<sequence length="64" mass="7151">MAQAPSRTWVCGPWGPSIARRPCPYRGNSRFVWASAHAPSQYFPVLLRPSGWAGHFFFGSCIIL</sequence>
<feature type="non-terminal residue" evidence="1">
    <location>
        <position position="64"/>
    </location>
</feature>
<protein>
    <submittedName>
        <fullName evidence="1">Uncharacterized protein</fullName>
    </submittedName>
</protein>
<name>A0ACB8TSA3_9APHY</name>
<dbReference type="Proteomes" id="UP001055072">
    <property type="component" value="Unassembled WGS sequence"/>
</dbReference>
<feature type="non-terminal residue" evidence="1">
    <location>
        <position position="1"/>
    </location>
</feature>
<keyword evidence="2" id="KW-1185">Reference proteome</keyword>